<reference evidence="3" key="1">
    <citation type="journal article" date="2023" name="Front. Mar. Sci.">
        <title>A new Merluccius polli reference genome to investigate the effects of global change in West African waters.</title>
        <authorList>
            <person name="Mateo J.L."/>
            <person name="Blanco-Fernandez C."/>
            <person name="Garcia-Vazquez E."/>
            <person name="Machado-Schiaffino G."/>
        </authorList>
    </citation>
    <scope>NUCLEOTIDE SEQUENCE</scope>
    <source>
        <strain evidence="3">C29</strain>
        <tissue evidence="3">Fin</tissue>
    </source>
</reference>
<feature type="region of interest" description="Disordered" evidence="1">
    <location>
        <begin position="105"/>
        <end position="126"/>
    </location>
</feature>
<organism evidence="3 4">
    <name type="scientific">Merluccius polli</name>
    <name type="common">Benguela hake</name>
    <name type="synonym">Merluccius cadenati</name>
    <dbReference type="NCBI Taxonomy" id="89951"/>
    <lineage>
        <taxon>Eukaryota</taxon>
        <taxon>Metazoa</taxon>
        <taxon>Chordata</taxon>
        <taxon>Craniata</taxon>
        <taxon>Vertebrata</taxon>
        <taxon>Euteleostomi</taxon>
        <taxon>Actinopterygii</taxon>
        <taxon>Neopterygii</taxon>
        <taxon>Teleostei</taxon>
        <taxon>Neoteleostei</taxon>
        <taxon>Acanthomorphata</taxon>
        <taxon>Zeiogadaria</taxon>
        <taxon>Gadariae</taxon>
        <taxon>Gadiformes</taxon>
        <taxon>Gadoidei</taxon>
        <taxon>Merlucciidae</taxon>
        <taxon>Merluccius</taxon>
    </lineage>
</organism>
<evidence type="ECO:0000256" key="1">
    <source>
        <dbReference type="SAM" id="MobiDB-lite"/>
    </source>
</evidence>
<feature type="domain" description="SCAN box" evidence="2">
    <location>
        <begin position="208"/>
        <end position="286"/>
    </location>
</feature>
<dbReference type="CDD" id="cd07936">
    <property type="entry name" value="SCAN"/>
    <property type="match status" value="1"/>
</dbReference>
<dbReference type="InterPro" id="IPR003309">
    <property type="entry name" value="SCAN_dom"/>
</dbReference>
<keyword evidence="4" id="KW-1185">Reference proteome</keyword>
<name>A0AA47M2J7_MERPO</name>
<dbReference type="PANTHER" id="PTHR46888">
    <property type="entry name" value="ZINC KNUCKLE DOMAINCONTAINING PROTEIN-RELATED"/>
    <property type="match status" value="1"/>
</dbReference>
<dbReference type="SUPFAM" id="SSF47353">
    <property type="entry name" value="Retrovirus capsid dimerization domain-like"/>
    <property type="match status" value="1"/>
</dbReference>
<sequence length="417" mass="47765">MVRMILMACRGATGGQSQDPQCISELSSLLRGLMEQQSDREGRWEQDQRCQEGRWKRVQHQFSLLQQEVRQEHDHHNPVEGVATDAVPLSASSSVHSEAQIVQRPVPDPLDTTSGQPLKPGQRFPGWTCPKMQPYREDKDIEHYLTTIEIIALACQWPREDWALHLAPLLTGKARAAYVAMDIEETMEYVKVKNAVLQKYQINAESYRVRFQFSKVEDEETPKELQARLRDLYDKWMNPKVKSKEQIGDAIIMEQFLRILNPELHTWVKERNPATSKEAAEMAETFLAARRTSKAFSSPNPRPHTAASVFGNFHKHPLAFLHFSSSMVIQYRVHWMFLRKHGRSHSHSSNSSAVPCHMSMRDKLSEYQELANSNLASAQQRQKVGYDKSSQRRFLQQGQKVLLLLPTSESGHLAGSI</sequence>
<dbReference type="PANTHER" id="PTHR46888:SF1">
    <property type="entry name" value="RIBONUCLEASE H"/>
    <property type="match status" value="1"/>
</dbReference>
<accession>A0AA47M2J7</accession>
<dbReference type="AlphaFoldDB" id="A0AA47M2J7"/>
<evidence type="ECO:0000313" key="3">
    <source>
        <dbReference type="EMBL" id="KAK0132477.1"/>
    </source>
</evidence>
<dbReference type="SMART" id="SM00431">
    <property type="entry name" value="SCAN"/>
    <property type="match status" value="1"/>
</dbReference>
<dbReference type="PROSITE" id="PS50804">
    <property type="entry name" value="SCAN_BOX"/>
    <property type="match status" value="1"/>
</dbReference>
<dbReference type="EMBL" id="JAOPHQ010006262">
    <property type="protein sequence ID" value="KAK0132477.1"/>
    <property type="molecule type" value="Genomic_DNA"/>
</dbReference>
<evidence type="ECO:0000259" key="2">
    <source>
        <dbReference type="PROSITE" id="PS50804"/>
    </source>
</evidence>
<gene>
    <name evidence="3" type="primary">Zscan12</name>
    <name evidence="3" type="ORF">N1851_032655</name>
</gene>
<dbReference type="InterPro" id="IPR038269">
    <property type="entry name" value="SCAN_sf"/>
</dbReference>
<protein>
    <submittedName>
        <fullName evidence="3">Zinc finger and SCAN domain-containing protein 12</fullName>
    </submittedName>
</protein>
<evidence type="ECO:0000313" key="4">
    <source>
        <dbReference type="Proteomes" id="UP001174136"/>
    </source>
</evidence>
<comment type="caution">
    <text evidence="3">The sequence shown here is derived from an EMBL/GenBank/DDBJ whole genome shotgun (WGS) entry which is preliminary data.</text>
</comment>
<dbReference type="Gene3D" id="1.10.4020.10">
    <property type="entry name" value="DNA breaking-rejoining enzymes"/>
    <property type="match status" value="1"/>
</dbReference>
<proteinExistence type="predicted"/>
<dbReference type="Proteomes" id="UP001174136">
    <property type="component" value="Unassembled WGS sequence"/>
</dbReference>
<dbReference type="Pfam" id="PF02023">
    <property type="entry name" value="SCAN"/>
    <property type="match status" value="1"/>
</dbReference>